<sequence>PKTTAEKIAWMNELKAKSTLLLGIPDEHILKFHEIKDAKTLWEAIKTRFEGNKEFKKMQKTILKQQYENFVASRFEGLDKTYDSLPPTWNTHTLIMRNKSDLDTLCMDDLYNNLKVYEAEIKGQSSSSPNSQNVAFVSSDNTSNTNEAVNAAHDVSAVSSQG</sequence>
<dbReference type="Pfam" id="PF14223">
    <property type="entry name" value="Retrotran_gag_2"/>
    <property type="match status" value="1"/>
</dbReference>
<gene>
    <name evidence="2" type="ORF">Tci_835705</name>
</gene>
<comment type="caution">
    <text evidence="2">The sequence shown here is derived from an EMBL/GenBank/DDBJ whole genome shotgun (WGS) entry which is preliminary data.</text>
</comment>
<accession>A0A699Q5G3</accession>
<dbReference type="AlphaFoldDB" id="A0A699Q5G3"/>
<feature type="non-terminal residue" evidence="2">
    <location>
        <position position="1"/>
    </location>
</feature>
<reference evidence="2" key="1">
    <citation type="journal article" date="2019" name="Sci. Rep.">
        <title>Draft genome of Tanacetum cinerariifolium, the natural source of mosquito coil.</title>
        <authorList>
            <person name="Yamashiro T."/>
            <person name="Shiraishi A."/>
            <person name="Satake H."/>
            <person name="Nakayama K."/>
        </authorList>
    </citation>
    <scope>NUCLEOTIDE SEQUENCE</scope>
</reference>
<evidence type="ECO:0000256" key="1">
    <source>
        <dbReference type="SAM" id="MobiDB-lite"/>
    </source>
</evidence>
<feature type="region of interest" description="Disordered" evidence="1">
    <location>
        <begin position="123"/>
        <end position="162"/>
    </location>
</feature>
<proteinExistence type="predicted"/>
<organism evidence="2">
    <name type="scientific">Tanacetum cinerariifolium</name>
    <name type="common">Dalmatian daisy</name>
    <name type="synonym">Chrysanthemum cinerariifolium</name>
    <dbReference type="NCBI Taxonomy" id="118510"/>
    <lineage>
        <taxon>Eukaryota</taxon>
        <taxon>Viridiplantae</taxon>
        <taxon>Streptophyta</taxon>
        <taxon>Embryophyta</taxon>
        <taxon>Tracheophyta</taxon>
        <taxon>Spermatophyta</taxon>
        <taxon>Magnoliopsida</taxon>
        <taxon>eudicotyledons</taxon>
        <taxon>Gunneridae</taxon>
        <taxon>Pentapetalae</taxon>
        <taxon>asterids</taxon>
        <taxon>campanulids</taxon>
        <taxon>Asterales</taxon>
        <taxon>Asteraceae</taxon>
        <taxon>Asteroideae</taxon>
        <taxon>Anthemideae</taxon>
        <taxon>Anthemidinae</taxon>
        <taxon>Tanacetum</taxon>
    </lineage>
</organism>
<evidence type="ECO:0000313" key="2">
    <source>
        <dbReference type="EMBL" id="GFC63735.1"/>
    </source>
</evidence>
<feature type="compositionally biased region" description="Polar residues" evidence="1">
    <location>
        <begin position="123"/>
        <end position="148"/>
    </location>
</feature>
<name>A0A699Q5G3_TANCI</name>
<dbReference type="EMBL" id="BKCJ010999275">
    <property type="protein sequence ID" value="GFC63735.1"/>
    <property type="molecule type" value="Genomic_DNA"/>
</dbReference>
<protein>
    <submittedName>
        <fullName evidence="2">Ribonuclease H-like domain-containing protein</fullName>
    </submittedName>
</protein>